<dbReference type="Gene3D" id="1.10.1660.10">
    <property type="match status" value="1"/>
</dbReference>
<protein>
    <submittedName>
        <fullName evidence="4">MerR family DNA-binding transcriptional regulator</fullName>
    </submittedName>
</protein>
<keyword evidence="2" id="KW-0175">Coiled coil</keyword>
<dbReference type="GO" id="GO:0003700">
    <property type="term" value="F:DNA-binding transcription factor activity"/>
    <property type="evidence" value="ECO:0007669"/>
    <property type="project" value="InterPro"/>
</dbReference>
<dbReference type="InterPro" id="IPR009061">
    <property type="entry name" value="DNA-bd_dom_put_sf"/>
</dbReference>
<dbReference type="GO" id="GO:0003677">
    <property type="term" value="F:DNA binding"/>
    <property type="evidence" value="ECO:0007669"/>
    <property type="project" value="UniProtKB-KW"/>
</dbReference>
<keyword evidence="1 4" id="KW-0238">DNA-binding</keyword>
<keyword evidence="5" id="KW-1185">Reference proteome</keyword>
<dbReference type="CDD" id="cd01109">
    <property type="entry name" value="HTH_YyaN"/>
    <property type="match status" value="1"/>
</dbReference>
<dbReference type="InterPro" id="IPR047057">
    <property type="entry name" value="MerR_fam"/>
</dbReference>
<dbReference type="EMBL" id="WUQX01000001">
    <property type="protein sequence ID" value="MXP76465.1"/>
    <property type="molecule type" value="Genomic_DNA"/>
</dbReference>
<evidence type="ECO:0000259" key="3">
    <source>
        <dbReference type="PROSITE" id="PS50937"/>
    </source>
</evidence>
<dbReference type="SMART" id="SM00422">
    <property type="entry name" value="HTH_MERR"/>
    <property type="match status" value="1"/>
</dbReference>
<sequence>MTISEVSKRYGISQDTLRYYERIGVIPPVHRTENGLRDYTEEDCGWVELAGCMRLAGLPLLTLAEYVRLSQKGDETIPDRHKLLLKQKEQLTVQLEAIQRTMERLEYKISCYDKAMKTGRLVWD</sequence>
<comment type="caution">
    <text evidence="4">The sequence shown here is derived from an EMBL/GenBank/DDBJ whole genome shotgun (WGS) entry which is preliminary data.</text>
</comment>
<dbReference type="PROSITE" id="PS50937">
    <property type="entry name" value="HTH_MERR_2"/>
    <property type="match status" value="1"/>
</dbReference>
<dbReference type="Pfam" id="PF00376">
    <property type="entry name" value="MerR"/>
    <property type="match status" value="1"/>
</dbReference>
<proteinExistence type="predicted"/>
<gene>
    <name evidence="4" type="ORF">GN277_13995</name>
</gene>
<organism evidence="4 5">
    <name type="scientific">Sporofaciens musculi</name>
    <dbReference type="NCBI Taxonomy" id="2681861"/>
    <lineage>
        <taxon>Bacteria</taxon>
        <taxon>Bacillati</taxon>
        <taxon>Bacillota</taxon>
        <taxon>Clostridia</taxon>
        <taxon>Lachnospirales</taxon>
        <taxon>Lachnospiraceae</taxon>
        <taxon>Sporofaciens</taxon>
    </lineage>
</organism>
<accession>A0A7X3SJK5</accession>
<reference evidence="4 5" key="1">
    <citation type="submission" date="2019-12" db="EMBL/GenBank/DDBJ databases">
        <title>Sporaefaciens musculi gen. nov., sp. nov., a novel bacterium isolated from the caecum of an obese mouse.</title>
        <authorList>
            <person name="Rasmussen T.S."/>
            <person name="Streidl T."/>
            <person name="Hitch T.C.A."/>
            <person name="Wortmann E."/>
            <person name="Deptula P."/>
            <person name="Hansen M."/>
            <person name="Nielsen D.S."/>
            <person name="Clavel T."/>
            <person name="Vogensen F.K."/>
        </authorList>
    </citation>
    <scope>NUCLEOTIDE SEQUENCE [LARGE SCALE GENOMIC DNA]</scope>
    <source>
        <strain evidence="4 5">WCA-9-b2</strain>
    </source>
</reference>
<evidence type="ECO:0000256" key="1">
    <source>
        <dbReference type="ARBA" id="ARBA00023125"/>
    </source>
</evidence>
<evidence type="ECO:0000256" key="2">
    <source>
        <dbReference type="SAM" id="Coils"/>
    </source>
</evidence>
<dbReference type="AlphaFoldDB" id="A0A7X3SJK5"/>
<dbReference type="SUPFAM" id="SSF46955">
    <property type="entry name" value="Putative DNA-binding domain"/>
    <property type="match status" value="1"/>
</dbReference>
<feature type="domain" description="HTH merR-type" evidence="3">
    <location>
        <begin position="1"/>
        <end position="69"/>
    </location>
</feature>
<dbReference type="PANTHER" id="PTHR30204:SF98">
    <property type="entry name" value="HTH-TYPE TRANSCRIPTIONAL REGULATOR ADHR"/>
    <property type="match status" value="1"/>
</dbReference>
<name>A0A7X3SJK5_9FIRM</name>
<evidence type="ECO:0000313" key="5">
    <source>
        <dbReference type="Proteomes" id="UP000460412"/>
    </source>
</evidence>
<dbReference type="RefSeq" id="WP_159751599.1">
    <property type="nucleotide sequence ID" value="NZ_CASSPE010000325.1"/>
</dbReference>
<feature type="coiled-coil region" evidence="2">
    <location>
        <begin position="81"/>
        <end position="108"/>
    </location>
</feature>
<dbReference type="Proteomes" id="UP000460412">
    <property type="component" value="Unassembled WGS sequence"/>
</dbReference>
<evidence type="ECO:0000313" key="4">
    <source>
        <dbReference type="EMBL" id="MXP76465.1"/>
    </source>
</evidence>
<dbReference type="PANTHER" id="PTHR30204">
    <property type="entry name" value="REDOX-CYCLING DRUG-SENSING TRANSCRIPTIONAL ACTIVATOR SOXR"/>
    <property type="match status" value="1"/>
</dbReference>
<dbReference type="InterPro" id="IPR000551">
    <property type="entry name" value="MerR-type_HTH_dom"/>
</dbReference>